<organism evidence="12 14">
    <name type="scientific">Legionella steigerwaltii</name>
    <dbReference type="NCBI Taxonomy" id="460"/>
    <lineage>
        <taxon>Bacteria</taxon>
        <taxon>Pseudomonadati</taxon>
        <taxon>Pseudomonadota</taxon>
        <taxon>Gammaproteobacteria</taxon>
        <taxon>Legionellales</taxon>
        <taxon>Legionellaceae</taxon>
        <taxon>Legionella</taxon>
    </lineage>
</organism>
<dbReference type="InterPro" id="IPR004821">
    <property type="entry name" value="Cyt_trans-like"/>
</dbReference>
<evidence type="ECO:0000313" key="14">
    <source>
        <dbReference type="Proteomes" id="UP000255110"/>
    </source>
</evidence>
<evidence type="ECO:0000256" key="7">
    <source>
        <dbReference type="ARBA" id="ARBA00022993"/>
    </source>
</evidence>
<feature type="binding site" evidence="9">
    <location>
        <begin position="151"/>
        <end position="157"/>
    </location>
    <ligand>
        <name>ATP</name>
        <dbReference type="ChEBI" id="CHEBI:30616"/>
    </ligand>
</feature>
<evidence type="ECO:0000259" key="10">
    <source>
        <dbReference type="Pfam" id="PF01467"/>
    </source>
</evidence>
<dbReference type="STRING" id="460.Lstg_1149"/>
<protein>
    <recommendedName>
        <fullName evidence="9">Phosphopantetheine adenylyltransferase</fullName>
        <ecNumber evidence="9">2.7.7.3</ecNumber>
    </recommendedName>
    <alternativeName>
        <fullName evidence="9">Dephospho-CoA pyrophosphorylase</fullName>
    </alternativeName>
    <alternativeName>
        <fullName evidence="9">Pantetheine-phosphate adenylyltransferase</fullName>
        <shortName evidence="9">PPAT</shortName>
    </alternativeName>
</protein>
<evidence type="ECO:0000256" key="5">
    <source>
        <dbReference type="ARBA" id="ARBA00022840"/>
    </source>
</evidence>
<dbReference type="HAMAP" id="MF_00151">
    <property type="entry name" value="PPAT_bact"/>
    <property type="match status" value="1"/>
</dbReference>
<dbReference type="Proteomes" id="UP000255110">
    <property type="component" value="Unassembled WGS sequence"/>
</dbReference>
<name>A0A378LEN3_9GAMM</name>
<evidence type="ECO:0000313" key="13">
    <source>
        <dbReference type="Proteomes" id="UP000054820"/>
    </source>
</evidence>
<feature type="domain" description="Cytidyltransferase-like" evidence="10">
    <location>
        <begin position="33"/>
        <end position="161"/>
    </location>
</feature>
<dbReference type="UniPathway" id="UPA00241">
    <property type="reaction ID" value="UER00355"/>
</dbReference>
<dbReference type="PANTHER" id="PTHR21342:SF1">
    <property type="entry name" value="PHOSPHOPANTETHEINE ADENYLYLTRANSFERASE"/>
    <property type="match status" value="1"/>
</dbReference>
<dbReference type="SUPFAM" id="SSF52374">
    <property type="entry name" value="Nucleotidylyl transferase"/>
    <property type="match status" value="1"/>
</dbReference>
<accession>A0A378LEN3</accession>
<evidence type="ECO:0000256" key="2">
    <source>
        <dbReference type="ARBA" id="ARBA00022679"/>
    </source>
</evidence>
<dbReference type="EMBL" id="LNYZ01000008">
    <property type="protein sequence ID" value="KTD78680.1"/>
    <property type="molecule type" value="Genomic_DNA"/>
</dbReference>
<keyword evidence="4 9" id="KW-0547">Nucleotide-binding</keyword>
<evidence type="ECO:0000256" key="3">
    <source>
        <dbReference type="ARBA" id="ARBA00022695"/>
    </source>
</evidence>
<feature type="binding site" evidence="9">
    <location>
        <begin position="37"/>
        <end position="38"/>
    </location>
    <ligand>
        <name>ATP</name>
        <dbReference type="ChEBI" id="CHEBI:30616"/>
    </ligand>
</feature>
<dbReference type="Pfam" id="PF01467">
    <property type="entry name" value="CTP_transf_like"/>
    <property type="match status" value="1"/>
</dbReference>
<feature type="binding site" evidence="9">
    <location>
        <position position="101"/>
    </location>
    <ligand>
        <name>substrate</name>
    </ligand>
</feature>
<evidence type="ECO:0000256" key="6">
    <source>
        <dbReference type="ARBA" id="ARBA00022842"/>
    </source>
</evidence>
<dbReference type="GO" id="GO:0004595">
    <property type="term" value="F:pantetheine-phosphate adenylyltransferase activity"/>
    <property type="evidence" value="ECO:0007669"/>
    <property type="project" value="UniProtKB-UniRule"/>
</dbReference>
<dbReference type="AlphaFoldDB" id="A0A378LEN3"/>
<comment type="subunit">
    <text evidence="9">Homohexamer.</text>
</comment>
<dbReference type="GO" id="GO:0005737">
    <property type="term" value="C:cytoplasm"/>
    <property type="evidence" value="ECO:0007669"/>
    <property type="project" value="UniProtKB-SubCell"/>
</dbReference>
<dbReference type="InterPro" id="IPR001980">
    <property type="entry name" value="PPAT"/>
</dbReference>
<dbReference type="NCBIfam" id="TIGR00125">
    <property type="entry name" value="cyt_tran_rel"/>
    <property type="match status" value="1"/>
</dbReference>
<dbReference type="GO" id="GO:0015937">
    <property type="term" value="P:coenzyme A biosynthetic process"/>
    <property type="evidence" value="ECO:0007669"/>
    <property type="project" value="UniProtKB-UniRule"/>
</dbReference>
<comment type="similarity">
    <text evidence="9">Belongs to the bacterial CoaD family.</text>
</comment>
<keyword evidence="7 9" id="KW-0173">Coenzyme A biosynthesis</keyword>
<evidence type="ECO:0000313" key="11">
    <source>
        <dbReference type="EMBL" id="KTD78680.1"/>
    </source>
</evidence>
<feature type="binding site" evidence="9">
    <location>
        <position position="37"/>
    </location>
    <ligand>
        <name>substrate</name>
    </ligand>
</feature>
<evidence type="ECO:0000313" key="12">
    <source>
        <dbReference type="EMBL" id="STY24229.1"/>
    </source>
</evidence>
<reference evidence="12 14" key="2">
    <citation type="submission" date="2018-06" db="EMBL/GenBank/DDBJ databases">
        <authorList>
            <consortium name="Pathogen Informatics"/>
            <person name="Doyle S."/>
        </authorList>
    </citation>
    <scope>NUCLEOTIDE SEQUENCE [LARGE SCALE GENOMIC DNA]</scope>
    <source>
        <strain evidence="12 14">NCTC11991</strain>
    </source>
</reference>
<dbReference type="Proteomes" id="UP000054820">
    <property type="component" value="Unassembled WGS sequence"/>
</dbReference>
<feature type="binding site" evidence="9">
    <location>
        <begin position="116"/>
        <end position="118"/>
    </location>
    <ligand>
        <name>ATP</name>
        <dbReference type="ChEBI" id="CHEBI:30616"/>
    </ligand>
</feature>
<dbReference type="NCBIfam" id="TIGR01510">
    <property type="entry name" value="coaD_prev_kdtB"/>
    <property type="match status" value="1"/>
</dbReference>
<comment type="subcellular location">
    <subcellularLocation>
        <location evidence="9">Cytoplasm</location>
    </subcellularLocation>
</comment>
<gene>
    <name evidence="9 12" type="primary">coaD</name>
    <name evidence="11" type="ORF">Lstg_1149</name>
    <name evidence="12" type="ORF">NCTC11991_02845</name>
</gene>
<proteinExistence type="inferred from homology"/>
<keyword evidence="2 9" id="KW-0808">Transferase</keyword>
<dbReference type="Gene3D" id="3.40.50.620">
    <property type="entry name" value="HUPs"/>
    <property type="match status" value="1"/>
</dbReference>
<dbReference type="InterPro" id="IPR014729">
    <property type="entry name" value="Rossmann-like_a/b/a_fold"/>
</dbReference>
<keyword evidence="1 9" id="KW-0963">Cytoplasm</keyword>
<keyword evidence="3 9" id="KW-0548">Nucleotidyltransferase</keyword>
<evidence type="ECO:0000256" key="8">
    <source>
        <dbReference type="ARBA" id="ARBA00029346"/>
    </source>
</evidence>
<dbReference type="PRINTS" id="PR01020">
    <property type="entry name" value="LPSBIOSNTHSS"/>
</dbReference>
<comment type="function">
    <text evidence="9">Reversibly transfers an adenylyl group from ATP to 4'-phosphopantetheine, yielding dephospho-CoA (dPCoA) and pyrophosphate.</text>
</comment>
<reference evidence="11 13" key="1">
    <citation type="submission" date="2015-11" db="EMBL/GenBank/DDBJ databases">
        <title>Genomic analysis of 38 Legionella species identifies large and diverse effector repertoires.</title>
        <authorList>
            <person name="Burstein D."/>
            <person name="Amaro F."/>
            <person name="Zusman T."/>
            <person name="Lifshitz Z."/>
            <person name="Cohen O."/>
            <person name="Gilbert J.A."/>
            <person name="Pupko T."/>
            <person name="Shuman H.A."/>
            <person name="Segal G."/>
        </authorList>
    </citation>
    <scope>NUCLEOTIDE SEQUENCE [LARGE SCALE GENOMIC DNA]</scope>
    <source>
        <strain evidence="11 13">SC-18-C9</strain>
    </source>
</reference>
<dbReference type="CDD" id="cd02163">
    <property type="entry name" value="PPAT"/>
    <property type="match status" value="1"/>
</dbReference>
<comment type="pathway">
    <text evidence="9">Cofactor biosynthesis; coenzyme A biosynthesis; CoA from (R)-pantothenate: step 4/5.</text>
</comment>
<feature type="binding site" evidence="9">
    <location>
        <position position="69"/>
    </location>
    <ligand>
        <name>substrate</name>
    </ligand>
</feature>
<evidence type="ECO:0000256" key="9">
    <source>
        <dbReference type="HAMAP-Rule" id="MF_00151"/>
    </source>
</evidence>
<keyword evidence="13" id="KW-1185">Reference proteome</keyword>
<comment type="catalytic activity">
    <reaction evidence="8 9">
        <text>(R)-4'-phosphopantetheine + ATP + H(+) = 3'-dephospho-CoA + diphosphate</text>
        <dbReference type="Rhea" id="RHEA:19801"/>
        <dbReference type="ChEBI" id="CHEBI:15378"/>
        <dbReference type="ChEBI" id="CHEBI:30616"/>
        <dbReference type="ChEBI" id="CHEBI:33019"/>
        <dbReference type="ChEBI" id="CHEBI:57328"/>
        <dbReference type="ChEBI" id="CHEBI:61723"/>
        <dbReference type="EC" id="2.7.7.3"/>
    </reaction>
</comment>
<evidence type="ECO:0000256" key="4">
    <source>
        <dbReference type="ARBA" id="ARBA00022741"/>
    </source>
</evidence>
<dbReference type="EC" id="2.7.7.3" evidence="9"/>
<dbReference type="PANTHER" id="PTHR21342">
    <property type="entry name" value="PHOSPHOPANTETHEINE ADENYLYLTRANSFERASE"/>
    <property type="match status" value="1"/>
</dbReference>
<keyword evidence="6 9" id="KW-0460">Magnesium</keyword>
<feature type="binding site" evidence="9">
    <location>
        <position position="45"/>
    </location>
    <ligand>
        <name>ATP</name>
        <dbReference type="ChEBI" id="CHEBI:30616"/>
    </ligand>
</feature>
<feature type="site" description="Transition state stabilizer" evidence="9">
    <location>
        <position position="45"/>
    </location>
</feature>
<comment type="cofactor">
    <cofactor evidence="9">
        <name>Mg(2+)</name>
        <dbReference type="ChEBI" id="CHEBI:18420"/>
    </cofactor>
</comment>
<keyword evidence="5 9" id="KW-0067">ATP-binding</keyword>
<sequence>MSPQVHFCSFSINNTLDCSHMQSVLINMKLKAIYPGTFDPVTNGHVDIISRAAKIFPDIIVAVASNKAKRPFLPLETRIQLVEESITDIPGVRVLGFDNLLIDFVLEQNAGIVLRGLRAVSDFEYEFQLAGMNRKLSKQIETIFLTPSENFMYISSTLVREIALLNGNISQFVPSCVVRELQKRQSEHGA</sequence>
<dbReference type="EMBL" id="UGOY01000001">
    <property type="protein sequence ID" value="STY24229.1"/>
    <property type="molecule type" value="Genomic_DNA"/>
</dbReference>
<feature type="binding site" evidence="9">
    <location>
        <position position="126"/>
    </location>
    <ligand>
        <name>ATP</name>
        <dbReference type="ChEBI" id="CHEBI:30616"/>
    </ligand>
</feature>
<evidence type="ECO:0000256" key="1">
    <source>
        <dbReference type="ARBA" id="ARBA00022490"/>
    </source>
</evidence>
<dbReference type="GO" id="GO:0005524">
    <property type="term" value="F:ATP binding"/>
    <property type="evidence" value="ECO:0007669"/>
    <property type="project" value="UniProtKB-KW"/>
</dbReference>
<feature type="binding site" evidence="9">
    <location>
        <position position="115"/>
    </location>
    <ligand>
        <name>substrate</name>
    </ligand>
</feature>